<sequence>MNKLILFALTIICGIILYTCVSPVAAQGLAESSAPNNTYYSSVAVIAGSSSSTFLGVRVDSAESITIGFVTAASRAALANTNLTGDTIDSTGTNRISGTYPNISFQDGVLSGTITFLDDSQLKITFQQNNSPYFKMRDVICKTIQ</sequence>
<comment type="caution">
    <text evidence="1">The sequence shown here is derived from an EMBL/GenBank/DDBJ whole genome shotgun (WGS) entry which is preliminary data.</text>
</comment>
<dbReference type="RefSeq" id="WP_137997545.1">
    <property type="nucleotide sequence ID" value="NZ_SJDU01000035.1"/>
</dbReference>
<name>A0ABY2TT94_9SPIR</name>
<organism evidence="1 2">
    <name type="scientific">Brachyspira catarrhinii</name>
    <dbReference type="NCBI Taxonomy" id="2528966"/>
    <lineage>
        <taxon>Bacteria</taxon>
        <taxon>Pseudomonadati</taxon>
        <taxon>Spirochaetota</taxon>
        <taxon>Spirochaetia</taxon>
        <taxon>Brachyspirales</taxon>
        <taxon>Brachyspiraceae</taxon>
        <taxon>Brachyspira</taxon>
    </lineage>
</organism>
<evidence type="ECO:0000313" key="2">
    <source>
        <dbReference type="Proteomes" id="UP000310168"/>
    </source>
</evidence>
<keyword evidence="2" id="KW-1185">Reference proteome</keyword>
<protein>
    <submittedName>
        <fullName evidence="1">Uncharacterized protein</fullName>
    </submittedName>
</protein>
<evidence type="ECO:0000313" key="1">
    <source>
        <dbReference type="EMBL" id="TKZ35979.1"/>
    </source>
</evidence>
<reference evidence="1 2" key="1">
    <citation type="journal article" date="2019" name="Anaerobe">
        <title>Brachyspira catarrhinii sp. nov., an anaerobic intestinal spirochaete isolated from vervet monkeys may have been misidentified as Brachyspira aalborgi in previous studies.</title>
        <authorList>
            <person name="Phillips N.D."/>
            <person name="La T."/>
            <person name="Hampson D.J."/>
        </authorList>
    </citation>
    <scope>NUCLEOTIDE SEQUENCE [LARGE SCALE GENOMIC DNA]</scope>
    <source>
        <strain evidence="1 2">Z12</strain>
    </source>
</reference>
<dbReference type="EMBL" id="SJDU01000035">
    <property type="protein sequence ID" value="TKZ35979.1"/>
    <property type="molecule type" value="Genomic_DNA"/>
</dbReference>
<accession>A0ABY2TT94</accession>
<dbReference type="Proteomes" id="UP000310168">
    <property type="component" value="Unassembled WGS sequence"/>
</dbReference>
<gene>
    <name evidence="1" type="ORF">EZH24_02445</name>
</gene>
<proteinExistence type="predicted"/>